<feature type="compositionally biased region" description="Polar residues" evidence="1">
    <location>
        <begin position="177"/>
        <end position="188"/>
    </location>
</feature>
<proteinExistence type="predicted"/>
<evidence type="ECO:0000256" key="2">
    <source>
        <dbReference type="SAM" id="SignalP"/>
    </source>
</evidence>
<keyword evidence="3" id="KW-0614">Plasmid</keyword>
<evidence type="ECO:0000313" key="3">
    <source>
        <dbReference type="EMBL" id="AEL19288.1"/>
    </source>
</evidence>
<geneLocation type="plasmid" evidence="3 4">
    <name>cp32-7</name>
</geneLocation>
<reference key="1">
    <citation type="submission" date="2011-06" db="EMBL/GenBank/DDBJ databases">
        <authorList>
            <person name="Mongodin E.F."/>
            <person name="Casjens S.R."/>
            <person name="Fraser-Liggett C.M."/>
            <person name="Qiu W.-G."/>
            <person name="Dunn J.J."/>
            <person name="Luft B.J."/>
            <person name="Schutzer S.E."/>
        </authorList>
    </citation>
    <scope>NUCLEOTIDE SEQUENCE</scope>
    <source>
        <strain>DN127</strain>
    </source>
</reference>
<sequence length="248" mass="28625">MKKIMKIFIICTVFAMISSCKNYASDKNVKNLEQNSREQVEGFLDVLDSKYEIKDKELAGGFENFNGDLEGEVAMQGDQPQEQVDQGVSEDSKLKEELEKKIKELKEKIEKSNPKNTSFKTYCEYEKEIEELKEKLKDKEKFEKELETLEKALKEKIEKRKKELEDAQNKFKDFESQVKSTDGRTQGDQVKKQGQIGFQALKCAKELCLNVSYSSSTDTDSDQLAKKVIEDALKSIEEELKKLNNKEE</sequence>
<dbReference type="AlphaFoldDB" id="G0ANL2"/>
<dbReference type="RefSeq" id="WP_014017754.1">
    <property type="nucleotide sequence ID" value="NC_015910.1"/>
</dbReference>
<name>G0ANL2_BORBD</name>
<evidence type="ECO:0000313" key="4">
    <source>
        <dbReference type="Proteomes" id="UP000001634"/>
    </source>
</evidence>
<evidence type="ECO:0000256" key="1">
    <source>
        <dbReference type="SAM" id="MobiDB-lite"/>
    </source>
</evidence>
<reference evidence="3 4" key="2">
    <citation type="journal article" date="2012" name="J. Bacteriol.">
        <title>Whole-Genome Sequences of Borrelia bissettii, Borrelia valaisiana, and Borrelia spielmanii.</title>
        <authorList>
            <person name="Schutzer S.E."/>
            <person name="Fraser-Liggett C.M."/>
            <person name="Qiu W.G."/>
            <person name="Kraiczy P."/>
            <person name="Mongodin E.F."/>
            <person name="Dunn J.J."/>
            <person name="Luft B.J."/>
            <person name="Casjens S.R."/>
        </authorList>
    </citation>
    <scope>NUCLEOTIDE SEQUENCE [LARGE SCALE GENOMIC DNA]</scope>
    <source>
        <strain evidence="3 4">DN127</strain>
    </source>
</reference>
<accession>G0ANL2</accession>
<keyword evidence="2" id="KW-0732">Signal</keyword>
<feature type="signal peptide" evidence="2">
    <location>
        <begin position="1"/>
        <end position="24"/>
    </location>
</feature>
<organism evidence="3 4">
    <name type="scientific">Borrelia bissettiae (strain DSM 17990 / CIP 109136 / DN127)</name>
    <name type="common">Borreliella bissettiae</name>
    <dbReference type="NCBI Taxonomy" id="521010"/>
    <lineage>
        <taxon>Bacteria</taxon>
        <taxon>Pseudomonadati</taxon>
        <taxon>Spirochaetota</taxon>
        <taxon>Spirochaetia</taxon>
        <taxon>Spirochaetales</taxon>
        <taxon>Borreliaceae</taxon>
        <taxon>Borreliella</taxon>
    </lineage>
</organism>
<dbReference type="Proteomes" id="UP000001634">
    <property type="component" value="Plasmid cp32-7"/>
</dbReference>
<dbReference type="HOGENOM" id="CLU_1243352_0_0_12"/>
<protein>
    <submittedName>
        <fullName evidence="3">ErpK protein</fullName>
    </submittedName>
</protein>
<dbReference type="EMBL" id="CP002753">
    <property type="protein sequence ID" value="AEL19288.1"/>
    <property type="molecule type" value="Genomic_DNA"/>
</dbReference>
<dbReference type="KEGG" id="bbs:BbiDN127_O0040"/>
<feature type="region of interest" description="Disordered" evidence="1">
    <location>
        <begin position="172"/>
        <end position="191"/>
    </location>
</feature>
<keyword evidence="4" id="KW-1185">Reference proteome</keyword>
<dbReference type="PROSITE" id="PS51257">
    <property type="entry name" value="PROKAR_LIPOPROTEIN"/>
    <property type="match status" value="1"/>
</dbReference>
<feature type="chain" id="PRO_5003396950" evidence="2">
    <location>
        <begin position="25"/>
        <end position="248"/>
    </location>
</feature>
<gene>
    <name evidence="3" type="primary">erpK</name>
    <name evidence="3" type="ordered locus">BbiDN127_O0040</name>
</gene>